<dbReference type="EMBL" id="BMAT01002599">
    <property type="protein sequence ID" value="GFS09855.1"/>
    <property type="molecule type" value="Genomic_DNA"/>
</dbReference>
<dbReference type="Proteomes" id="UP000762676">
    <property type="component" value="Unassembled WGS sequence"/>
</dbReference>
<feature type="compositionally biased region" description="Acidic residues" evidence="1">
    <location>
        <begin position="79"/>
        <end position="104"/>
    </location>
</feature>
<feature type="region of interest" description="Disordered" evidence="1">
    <location>
        <begin position="74"/>
        <end position="104"/>
    </location>
</feature>
<accession>A0AAV4IIV9</accession>
<protein>
    <submittedName>
        <fullName evidence="2">Uncharacterized protein</fullName>
    </submittedName>
</protein>
<organism evidence="2 3">
    <name type="scientific">Elysia marginata</name>
    <dbReference type="NCBI Taxonomy" id="1093978"/>
    <lineage>
        <taxon>Eukaryota</taxon>
        <taxon>Metazoa</taxon>
        <taxon>Spiralia</taxon>
        <taxon>Lophotrochozoa</taxon>
        <taxon>Mollusca</taxon>
        <taxon>Gastropoda</taxon>
        <taxon>Heterobranchia</taxon>
        <taxon>Euthyneura</taxon>
        <taxon>Panpulmonata</taxon>
        <taxon>Sacoglossa</taxon>
        <taxon>Placobranchoidea</taxon>
        <taxon>Plakobranchidae</taxon>
        <taxon>Elysia</taxon>
    </lineage>
</organism>
<evidence type="ECO:0000313" key="2">
    <source>
        <dbReference type="EMBL" id="GFS09855.1"/>
    </source>
</evidence>
<name>A0AAV4IIV9_9GAST</name>
<gene>
    <name evidence="2" type="ORF">ElyMa_001308800</name>
</gene>
<comment type="caution">
    <text evidence="2">The sequence shown here is derived from an EMBL/GenBank/DDBJ whole genome shotgun (WGS) entry which is preliminary data.</text>
</comment>
<sequence length="104" mass="12054">MAGGQTGPVRQSSDGCYYVILYRRRRARSLMSWYLSKGTPACYYFESKIKIGACLTYEELEPQTLRFEFRASTTRPFDDDYGDVDDDDDDNDDDDDDDCNDKNQ</sequence>
<dbReference type="AlphaFoldDB" id="A0AAV4IIV9"/>
<reference evidence="2 3" key="1">
    <citation type="journal article" date="2021" name="Elife">
        <title>Chloroplast acquisition without the gene transfer in kleptoplastic sea slugs, Plakobranchus ocellatus.</title>
        <authorList>
            <person name="Maeda T."/>
            <person name="Takahashi S."/>
            <person name="Yoshida T."/>
            <person name="Shimamura S."/>
            <person name="Takaki Y."/>
            <person name="Nagai Y."/>
            <person name="Toyoda A."/>
            <person name="Suzuki Y."/>
            <person name="Arimoto A."/>
            <person name="Ishii H."/>
            <person name="Satoh N."/>
            <person name="Nishiyama T."/>
            <person name="Hasebe M."/>
            <person name="Maruyama T."/>
            <person name="Minagawa J."/>
            <person name="Obokata J."/>
            <person name="Shigenobu S."/>
        </authorList>
    </citation>
    <scope>NUCLEOTIDE SEQUENCE [LARGE SCALE GENOMIC DNA]</scope>
</reference>
<proteinExistence type="predicted"/>
<keyword evidence="3" id="KW-1185">Reference proteome</keyword>
<evidence type="ECO:0000256" key="1">
    <source>
        <dbReference type="SAM" id="MobiDB-lite"/>
    </source>
</evidence>
<evidence type="ECO:0000313" key="3">
    <source>
        <dbReference type="Proteomes" id="UP000762676"/>
    </source>
</evidence>